<dbReference type="EMBL" id="BAABHQ010000023">
    <property type="protein sequence ID" value="GAA4892889.1"/>
    <property type="molecule type" value="Genomic_DNA"/>
</dbReference>
<evidence type="ECO:0000313" key="3">
    <source>
        <dbReference type="Proteomes" id="UP001500457"/>
    </source>
</evidence>
<evidence type="ECO:0000256" key="1">
    <source>
        <dbReference type="SAM" id="MobiDB-lite"/>
    </source>
</evidence>
<proteinExistence type="predicted"/>
<keyword evidence="3" id="KW-1185">Reference proteome</keyword>
<protein>
    <submittedName>
        <fullName evidence="2">Uncharacterized protein</fullName>
    </submittedName>
</protein>
<gene>
    <name evidence="2" type="ORF">GCM10023203_53640</name>
</gene>
<feature type="region of interest" description="Disordered" evidence="1">
    <location>
        <begin position="1"/>
        <end position="44"/>
    </location>
</feature>
<dbReference type="Proteomes" id="UP001500457">
    <property type="component" value="Unassembled WGS sequence"/>
</dbReference>
<comment type="caution">
    <text evidence="2">The sequence shown here is derived from an EMBL/GenBank/DDBJ whole genome shotgun (WGS) entry which is preliminary data.</text>
</comment>
<feature type="compositionally biased region" description="Basic and acidic residues" evidence="1">
    <location>
        <begin position="16"/>
        <end position="25"/>
    </location>
</feature>
<evidence type="ECO:0000313" key="2">
    <source>
        <dbReference type="EMBL" id="GAA4892889.1"/>
    </source>
</evidence>
<sequence length="111" mass="11776">MGDLVAVQRQRRGHHDRPTTQHETGDGVDGGLARGRRQHGQAVVDERAEHRVALAVAELGALAEDPDDGRVDRVTGGAVDGATRPEEILAGVGHRPVLAIRLTPETGVREG</sequence>
<reference evidence="3" key="1">
    <citation type="journal article" date="2019" name="Int. J. Syst. Evol. Microbiol.">
        <title>The Global Catalogue of Microorganisms (GCM) 10K type strain sequencing project: providing services to taxonomists for standard genome sequencing and annotation.</title>
        <authorList>
            <consortium name="The Broad Institute Genomics Platform"/>
            <consortium name="The Broad Institute Genome Sequencing Center for Infectious Disease"/>
            <person name="Wu L."/>
            <person name="Ma J."/>
        </authorList>
    </citation>
    <scope>NUCLEOTIDE SEQUENCE [LARGE SCALE GENOMIC DNA]</scope>
    <source>
        <strain evidence="3">JCM 17983</strain>
    </source>
</reference>
<organism evidence="2 3">
    <name type="scientific">Actinomycetospora straminea</name>
    <dbReference type="NCBI Taxonomy" id="663607"/>
    <lineage>
        <taxon>Bacteria</taxon>
        <taxon>Bacillati</taxon>
        <taxon>Actinomycetota</taxon>
        <taxon>Actinomycetes</taxon>
        <taxon>Pseudonocardiales</taxon>
        <taxon>Pseudonocardiaceae</taxon>
        <taxon>Actinomycetospora</taxon>
    </lineage>
</organism>
<name>A0ABP9F3W0_9PSEU</name>
<accession>A0ABP9F3W0</accession>